<dbReference type="InterPro" id="IPR008920">
    <property type="entry name" value="TF_FadR/GntR_C"/>
</dbReference>
<evidence type="ECO:0000313" key="5">
    <source>
        <dbReference type="EMBL" id="NNM74188.1"/>
    </source>
</evidence>
<reference evidence="5 6" key="1">
    <citation type="submission" date="2020-04" db="EMBL/GenBank/DDBJ databases">
        <title>Enterovirga sp. isolate from soil.</title>
        <authorList>
            <person name="Chea S."/>
            <person name="Kim D.-U."/>
        </authorList>
    </citation>
    <scope>NUCLEOTIDE SEQUENCE [LARGE SCALE GENOMIC DNA]</scope>
    <source>
        <strain evidence="5 6">DB1703</strain>
    </source>
</reference>
<dbReference type="Proteomes" id="UP000564885">
    <property type="component" value="Unassembled WGS sequence"/>
</dbReference>
<keyword evidence="3" id="KW-0804">Transcription</keyword>
<dbReference type="Pfam" id="PF00392">
    <property type="entry name" value="GntR"/>
    <property type="match status" value="1"/>
</dbReference>
<dbReference type="GO" id="GO:0003677">
    <property type="term" value="F:DNA binding"/>
    <property type="evidence" value="ECO:0007669"/>
    <property type="project" value="UniProtKB-KW"/>
</dbReference>
<dbReference type="SUPFAM" id="SSF46785">
    <property type="entry name" value="Winged helix' DNA-binding domain"/>
    <property type="match status" value="1"/>
</dbReference>
<dbReference type="CDD" id="cd07377">
    <property type="entry name" value="WHTH_GntR"/>
    <property type="match status" value="1"/>
</dbReference>
<dbReference type="InterPro" id="IPR036390">
    <property type="entry name" value="WH_DNA-bd_sf"/>
</dbReference>
<proteinExistence type="predicted"/>
<dbReference type="InterPro" id="IPR000524">
    <property type="entry name" value="Tscrpt_reg_HTH_GntR"/>
</dbReference>
<dbReference type="Pfam" id="PF07729">
    <property type="entry name" value="FCD"/>
    <property type="match status" value="1"/>
</dbReference>
<evidence type="ECO:0000313" key="6">
    <source>
        <dbReference type="Proteomes" id="UP000564885"/>
    </source>
</evidence>
<dbReference type="SUPFAM" id="SSF48008">
    <property type="entry name" value="GntR ligand-binding domain-like"/>
    <property type="match status" value="1"/>
</dbReference>
<evidence type="ECO:0000256" key="2">
    <source>
        <dbReference type="ARBA" id="ARBA00023125"/>
    </source>
</evidence>
<dbReference type="SMART" id="SM00345">
    <property type="entry name" value="HTH_GNTR"/>
    <property type="match status" value="1"/>
</dbReference>
<comment type="caution">
    <text evidence="5">The sequence shown here is derived from an EMBL/GenBank/DDBJ whole genome shotgun (WGS) entry which is preliminary data.</text>
</comment>
<feature type="domain" description="HTH gntR-type" evidence="4">
    <location>
        <begin position="43"/>
        <end position="110"/>
    </location>
</feature>
<evidence type="ECO:0000259" key="4">
    <source>
        <dbReference type="PROSITE" id="PS50949"/>
    </source>
</evidence>
<keyword evidence="1" id="KW-0805">Transcription regulation</keyword>
<keyword evidence="6" id="KW-1185">Reference proteome</keyword>
<sequence length="269" mass="29814">MTLRERQAEAAEENGSPAGAAVLRFREAFDAAVMQGTSFALPTVIGAELARALSEEIITLRLEPASRLTEEEVCGRYGVSRSPVREAFKALEAEGLIVRSARRGVRVTPISRQDLDEVYTCRAALEGLAAAGAARSADRLIDAELSRLIDALDVAIRSRNAPEFFKHSVGFTSAIHRHCGNKTLRRMLEGIDKQARRYRYLAHTWTHEMLEVSLQNYREVSEAIALRNTSMAQRRATRMIRRAHAVIARALTEAYPGLEQGESGSPEPR</sequence>
<dbReference type="Gene3D" id="1.10.10.10">
    <property type="entry name" value="Winged helix-like DNA-binding domain superfamily/Winged helix DNA-binding domain"/>
    <property type="match status" value="1"/>
</dbReference>
<dbReference type="InterPro" id="IPR036388">
    <property type="entry name" value="WH-like_DNA-bd_sf"/>
</dbReference>
<dbReference type="Gene3D" id="1.20.120.530">
    <property type="entry name" value="GntR ligand-binding domain-like"/>
    <property type="match status" value="1"/>
</dbReference>
<dbReference type="SMART" id="SM00895">
    <property type="entry name" value="FCD"/>
    <property type="match status" value="1"/>
</dbReference>
<keyword evidence="2" id="KW-0238">DNA-binding</keyword>
<accession>A0A849I9W9</accession>
<dbReference type="GO" id="GO:0003700">
    <property type="term" value="F:DNA-binding transcription factor activity"/>
    <property type="evidence" value="ECO:0007669"/>
    <property type="project" value="InterPro"/>
</dbReference>
<dbReference type="AlphaFoldDB" id="A0A849I9W9"/>
<organism evidence="5 6">
    <name type="scientific">Enterovirga aerilata</name>
    <dbReference type="NCBI Taxonomy" id="2730920"/>
    <lineage>
        <taxon>Bacteria</taxon>
        <taxon>Pseudomonadati</taxon>
        <taxon>Pseudomonadota</taxon>
        <taxon>Alphaproteobacteria</taxon>
        <taxon>Hyphomicrobiales</taxon>
        <taxon>Methylobacteriaceae</taxon>
        <taxon>Enterovirga</taxon>
    </lineage>
</organism>
<evidence type="ECO:0000256" key="1">
    <source>
        <dbReference type="ARBA" id="ARBA00023015"/>
    </source>
</evidence>
<dbReference type="PROSITE" id="PS50949">
    <property type="entry name" value="HTH_GNTR"/>
    <property type="match status" value="1"/>
</dbReference>
<dbReference type="PANTHER" id="PTHR43537">
    <property type="entry name" value="TRANSCRIPTIONAL REGULATOR, GNTR FAMILY"/>
    <property type="match status" value="1"/>
</dbReference>
<evidence type="ECO:0000256" key="3">
    <source>
        <dbReference type="ARBA" id="ARBA00023163"/>
    </source>
</evidence>
<protein>
    <submittedName>
        <fullName evidence="5">GntR family transcriptional regulator</fullName>
    </submittedName>
</protein>
<dbReference type="RefSeq" id="WP_171219650.1">
    <property type="nucleotide sequence ID" value="NZ_JABEPP010000005.1"/>
</dbReference>
<dbReference type="PANTHER" id="PTHR43537:SF24">
    <property type="entry name" value="GLUCONATE OPERON TRANSCRIPTIONAL REPRESSOR"/>
    <property type="match status" value="1"/>
</dbReference>
<name>A0A849I9W9_9HYPH</name>
<dbReference type="InterPro" id="IPR011711">
    <property type="entry name" value="GntR_C"/>
</dbReference>
<dbReference type="EMBL" id="JABEPP010000005">
    <property type="protein sequence ID" value="NNM74188.1"/>
    <property type="molecule type" value="Genomic_DNA"/>
</dbReference>
<dbReference type="PRINTS" id="PR00035">
    <property type="entry name" value="HTHGNTR"/>
</dbReference>
<gene>
    <name evidence="5" type="ORF">HJG44_17600</name>
</gene>